<dbReference type="PIRSF" id="PIRSF039032">
    <property type="entry name" value="HigB-2"/>
    <property type="match status" value="1"/>
</dbReference>
<accession>A0ABX9FXE0</accession>
<dbReference type="Proteomes" id="UP000253201">
    <property type="component" value="Unassembled WGS sequence"/>
</dbReference>
<evidence type="ECO:0000313" key="2">
    <source>
        <dbReference type="Proteomes" id="UP000253201"/>
    </source>
</evidence>
<dbReference type="InterPro" id="IPR009387">
    <property type="entry name" value="HigB-2"/>
</dbReference>
<organism evidence="1 2">
    <name type="scientific">Pseudocitrobacter faecalis</name>
    <dbReference type="NCBI Taxonomy" id="1398493"/>
    <lineage>
        <taxon>Bacteria</taxon>
        <taxon>Pseudomonadati</taxon>
        <taxon>Pseudomonadota</taxon>
        <taxon>Gammaproteobacteria</taxon>
        <taxon>Enterobacterales</taxon>
        <taxon>Enterobacteriaceae</taxon>
        <taxon>Pseudocitrobacter</taxon>
    </lineage>
</organism>
<name>A0ABX9FXE0_9ENTR</name>
<reference evidence="1 2" key="1">
    <citation type="submission" date="2018-06" db="EMBL/GenBank/DDBJ databases">
        <title>Genomic Encyclopedia of Type Strains, Phase IV (KMG-IV): sequencing the most valuable type-strain genomes for metagenomic binning, comparative biology and taxonomic classification.</title>
        <authorList>
            <person name="Goeker M."/>
        </authorList>
    </citation>
    <scope>NUCLEOTIDE SEQUENCE [LARGE SCALE GENOMIC DNA]</scope>
    <source>
        <strain evidence="1 2">DSM 27453</strain>
    </source>
</reference>
<proteinExistence type="predicted"/>
<protein>
    <recommendedName>
        <fullName evidence="3">RelE toxin of RelEB toxin-antitoxin system</fullName>
    </recommendedName>
</protein>
<gene>
    <name evidence="1" type="ORF">DFQ50_10627</name>
</gene>
<comment type="caution">
    <text evidence="1">The sequence shown here is derived from an EMBL/GenBank/DDBJ whole genome shotgun (WGS) entry which is preliminary data.</text>
</comment>
<evidence type="ECO:0008006" key="3">
    <source>
        <dbReference type="Google" id="ProtNLM"/>
    </source>
</evidence>
<evidence type="ECO:0000313" key="1">
    <source>
        <dbReference type="EMBL" id="RBP09970.1"/>
    </source>
</evidence>
<dbReference type="EMBL" id="QNRL01000006">
    <property type="protein sequence ID" value="RBP09970.1"/>
    <property type="molecule type" value="Genomic_DNA"/>
</dbReference>
<keyword evidence="2" id="KW-1185">Reference proteome</keyword>
<sequence>MVVTLSQWRIIMIFIETDFFTEDVQKLLNDDEYGRLQIFLTLNPHHGDIIPETGGLRKIRWVAERTGKRGGVRVIYYYRASESEIRFLLIYKKGIKDDLTAQEKAMLRMLNARW</sequence>